<name>A0ABQ6MFL0_9STRA</name>
<reference evidence="3 4" key="1">
    <citation type="journal article" date="2023" name="Commun. Biol.">
        <title>Genome analysis of Parmales, the sister group of diatoms, reveals the evolutionary specialization of diatoms from phago-mixotrophs to photoautotrophs.</title>
        <authorList>
            <person name="Ban H."/>
            <person name="Sato S."/>
            <person name="Yoshikawa S."/>
            <person name="Yamada K."/>
            <person name="Nakamura Y."/>
            <person name="Ichinomiya M."/>
            <person name="Sato N."/>
            <person name="Blanc-Mathieu R."/>
            <person name="Endo H."/>
            <person name="Kuwata A."/>
            <person name="Ogata H."/>
        </authorList>
    </citation>
    <scope>NUCLEOTIDE SEQUENCE [LARGE SCALE GENOMIC DNA]</scope>
</reference>
<protein>
    <recommendedName>
        <fullName evidence="2">PDZ domain-containing protein</fullName>
    </recommendedName>
</protein>
<evidence type="ECO:0000259" key="2">
    <source>
        <dbReference type="SMART" id="SM00228"/>
    </source>
</evidence>
<evidence type="ECO:0000256" key="1">
    <source>
        <dbReference type="SAM" id="MobiDB-lite"/>
    </source>
</evidence>
<organism evidence="3 4">
    <name type="scientific">Tetraparma gracilis</name>
    <dbReference type="NCBI Taxonomy" id="2962635"/>
    <lineage>
        <taxon>Eukaryota</taxon>
        <taxon>Sar</taxon>
        <taxon>Stramenopiles</taxon>
        <taxon>Ochrophyta</taxon>
        <taxon>Bolidophyceae</taxon>
        <taxon>Parmales</taxon>
        <taxon>Triparmaceae</taxon>
        <taxon>Tetraparma</taxon>
    </lineage>
</organism>
<dbReference type="SMART" id="SM00228">
    <property type="entry name" value="PDZ"/>
    <property type="match status" value="1"/>
</dbReference>
<dbReference type="Proteomes" id="UP001165060">
    <property type="component" value="Unassembled WGS sequence"/>
</dbReference>
<dbReference type="InterPro" id="IPR036034">
    <property type="entry name" value="PDZ_sf"/>
</dbReference>
<sequence length="203" mass="21541">MPQKSSCVLYTANELAATAFRKVSSDLIRQLSARPIVAFVASQGGAAQAGFQIGDICTSVNGVAVPTAKQAASEVRKGSRPLALTFLRADIAMSLDEGFHMVKYDTTDVRPPLQVLRLEAQELESVHSAIRRVIKADTSRRGQQGAPQHDLAGTGSMDNTETFGNNAAQHATVRRSSLAGPAGTAQGRRVVHNGGGITNARRY</sequence>
<evidence type="ECO:0000313" key="4">
    <source>
        <dbReference type="Proteomes" id="UP001165060"/>
    </source>
</evidence>
<evidence type="ECO:0000313" key="3">
    <source>
        <dbReference type="EMBL" id="GMI25437.1"/>
    </source>
</evidence>
<comment type="caution">
    <text evidence="3">The sequence shown here is derived from an EMBL/GenBank/DDBJ whole genome shotgun (WGS) entry which is preliminary data.</text>
</comment>
<dbReference type="Gene3D" id="2.30.42.10">
    <property type="match status" value="1"/>
</dbReference>
<feature type="domain" description="PDZ" evidence="2">
    <location>
        <begin position="24"/>
        <end position="90"/>
    </location>
</feature>
<dbReference type="EMBL" id="BRYB01002786">
    <property type="protein sequence ID" value="GMI25437.1"/>
    <property type="molecule type" value="Genomic_DNA"/>
</dbReference>
<keyword evidence="4" id="KW-1185">Reference proteome</keyword>
<dbReference type="SUPFAM" id="SSF50156">
    <property type="entry name" value="PDZ domain-like"/>
    <property type="match status" value="1"/>
</dbReference>
<feature type="compositionally biased region" description="Polar residues" evidence="1">
    <location>
        <begin position="156"/>
        <end position="169"/>
    </location>
</feature>
<dbReference type="InterPro" id="IPR001478">
    <property type="entry name" value="PDZ"/>
</dbReference>
<accession>A0ABQ6MFL0</accession>
<feature type="region of interest" description="Disordered" evidence="1">
    <location>
        <begin position="135"/>
        <end position="203"/>
    </location>
</feature>
<proteinExistence type="predicted"/>
<gene>
    <name evidence="3" type="ORF">TeGR_g5254</name>
</gene>